<gene>
    <name evidence="2" type="ORF">E2C01_076954</name>
</gene>
<protein>
    <submittedName>
        <fullName evidence="2">Uncharacterized protein</fullName>
    </submittedName>
</protein>
<dbReference type="EMBL" id="VSRR010059343">
    <property type="protein sequence ID" value="MPC82296.1"/>
    <property type="molecule type" value="Genomic_DNA"/>
</dbReference>
<dbReference type="Proteomes" id="UP000324222">
    <property type="component" value="Unassembled WGS sequence"/>
</dbReference>
<evidence type="ECO:0000313" key="2">
    <source>
        <dbReference type="EMBL" id="MPC82296.1"/>
    </source>
</evidence>
<keyword evidence="3" id="KW-1185">Reference proteome</keyword>
<name>A0A5B7IKF4_PORTR</name>
<proteinExistence type="predicted"/>
<feature type="region of interest" description="Disordered" evidence="1">
    <location>
        <begin position="59"/>
        <end position="78"/>
    </location>
</feature>
<reference evidence="2 3" key="1">
    <citation type="submission" date="2019-05" db="EMBL/GenBank/DDBJ databases">
        <title>Another draft genome of Portunus trituberculatus and its Hox gene families provides insights of decapod evolution.</title>
        <authorList>
            <person name="Jeong J.-H."/>
            <person name="Song I."/>
            <person name="Kim S."/>
            <person name="Choi T."/>
            <person name="Kim D."/>
            <person name="Ryu S."/>
            <person name="Kim W."/>
        </authorList>
    </citation>
    <scope>NUCLEOTIDE SEQUENCE [LARGE SCALE GENOMIC DNA]</scope>
    <source>
        <tissue evidence="2">Muscle</tissue>
    </source>
</reference>
<evidence type="ECO:0000313" key="3">
    <source>
        <dbReference type="Proteomes" id="UP000324222"/>
    </source>
</evidence>
<evidence type="ECO:0000256" key="1">
    <source>
        <dbReference type="SAM" id="MobiDB-lite"/>
    </source>
</evidence>
<accession>A0A5B7IKF4</accession>
<organism evidence="2 3">
    <name type="scientific">Portunus trituberculatus</name>
    <name type="common">Swimming crab</name>
    <name type="synonym">Neptunus trituberculatus</name>
    <dbReference type="NCBI Taxonomy" id="210409"/>
    <lineage>
        <taxon>Eukaryota</taxon>
        <taxon>Metazoa</taxon>
        <taxon>Ecdysozoa</taxon>
        <taxon>Arthropoda</taxon>
        <taxon>Crustacea</taxon>
        <taxon>Multicrustacea</taxon>
        <taxon>Malacostraca</taxon>
        <taxon>Eumalacostraca</taxon>
        <taxon>Eucarida</taxon>
        <taxon>Decapoda</taxon>
        <taxon>Pleocyemata</taxon>
        <taxon>Brachyura</taxon>
        <taxon>Eubrachyura</taxon>
        <taxon>Portunoidea</taxon>
        <taxon>Portunidae</taxon>
        <taxon>Portuninae</taxon>
        <taxon>Portunus</taxon>
    </lineage>
</organism>
<dbReference type="AlphaFoldDB" id="A0A5B7IKF4"/>
<comment type="caution">
    <text evidence="2">The sequence shown here is derived from an EMBL/GenBank/DDBJ whole genome shotgun (WGS) entry which is preliminary data.</text>
</comment>
<sequence>MTPILPAPPFHLTIHHASYHRPYSSIHLMPLPAHSLGNLISFPTVLHTCRPLRHVSPLHLPSHAPAPPTPATTRLSRSQGRTFLSEIPDYSVLHDLSLHAQATYRGAS</sequence>